<comment type="function">
    <text evidence="7">May play a role in sperm development or sperm function. However, does not appear to have an essential role in spermatogenesis or male fertility.</text>
</comment>
<dbReference type="InterPro" id="IPR051697">
    <property type="entry name" value="Patched_domain-protein"/>
</dbReference>
<comment type="similarity">
    <text evidence="1">Belongs to the patched family.</text>
</comment>
<evidence type="ECO:0000256" key="6">
    <source>
        <dbReference type="ARBA" id="ARBA00023180"/>
    </source>
</evidence>
<dbReference type="GO" id="GO:0016020">
    <property type="term" value="C:membrane"/>
    <property type="evidence" value="ECO:0007669"/>
    <property type="project" value="InterPro"/>
</dbReference>
<evidence type="ECO:0000256" key="4">
    <source>
        <dbReference type="ARBA" id="ARBA00022989"/>
    </source>
</evidence>
<dbReference type="Pfam" id="PF02460">
    <property type="entry name" value="Patched"/>
    <property type="match status" value="1"/>
</dbReference>
<dbReference type="FunFam" id="1.20.1640.10:FF:000013">
    <property type="entry name" value="PaTched Related family"/>
    <property type="match status" value="1"/>
</dbReference>
<dbReference type="PANTHER" id="PTHR10796:SF60">
    <property type="entry name" value="PATCHED DOMAIN-CONTAINING PROTEIN 3"/>
    <property type="match status" value="1"/>
</dbReference>
<dbReference type="Proteomes" id="UP000558488">
    <property type="component" value="Unassembled WGS sequence"/>
</dbReference>
<dbReference type="PANTHER" id="PTHR10796">
    <property type="entry name" value="PATCHED-RELATED"/>
    <property type="match status" value="1"/>
</dbReference>
<dbReference type="InterPro" id="IPR003392">
    <property type="entry name" value="PTHD_SSD"/>
</dbReference>
<keyword evidence="13" id="KW-1185">Reference proteome</keyword>
<feature type="transmembrane region" description="Helical" evidence="10">
    <location>
        <begin position="392"/>
        <end position="411"/>
    </location>
</feature>
<feature type="transmembrane region" description="Helical" evidence="10">
    <location>
        <begin position="75"/>
        <end position="94"/>
    </location>
</feature>
<name>A0A7J8B4Z4_PIPKU</name>
<feature type="transmembrane region" description="Helical" evidence="10">
    <location>
        <begin position="450"/>
        <end position="469"/>
    </location>
</feature>
<organism evidence="12 13">
    <name type="scientific">Pipistrellus kuhlii</name>
    <name type="common">Kuhl's pipistrelle</name>
    <dbReference type="NCBI Taxonomy" id="59472"/>
    <lineage>
        <taxon>Eukaryota</taxon>
        <taxon>Metazoa</taxon>
        <taxon>Chordata</taxon>
        <taxon>Craniata</taxon>
        <taxon>Vertebrata</taxon>
        <taxon>Euteleostomi</taxon>
        <taxon>Mammalia</taxon>
        <taxon>Eutheria</taxon>
        <taxon>Laurasiatheria</taxon>
        <taxon>Chiroptera</taxon>
        <taxon>Yangochiroptera</taxon>
        <taxon>Vespertilionidae</taxon>
        <taxon>Pipistrellus</taxon>
    </lineage>
</organism>
<evidence type="ECO:0000256" key="2">
    <source>
        <dbReference type="ARBA" id="ARBA00022475"/>
    </source>
</evidence>
<feature type="transmembrane region" description="Helical" evidence="10">
    <location>
        <begin position="38"/>
        <end position="55"/>
    </location>
</feature>
<evidence type="ECO:0000259" key="11">
    <source>
        <dbReference type="PROSITE" id="PS50156"/>
    </source>
</evidence>
<evidence type="ECO:0000256" key="10">
    <source>
        <dbReference type="SAM" id="Phobius"/>
    </source>
</evidence>
<dbReference type="SUPFAM" id="SSF82866">
    <property type="entry name" value="Multidrug efflux transporter AcrB transmembrane domain"/>
    <property type="match status" value="2"/>
</dbReference>
<keyword evidence="2" id="KW-1003">Cell membrane</keyword>
<evidence type="ECO:0000313" key="12">
    <source>
        <dbReference type="EMBL" id="KAF6393400.1"/>
    </source>
</evidence>
<dbReference type="PROSITE" id="PS50156">
    <property type="entry name" value="SSD"/>
    <property type="match status" value="1"/>
</dbReference>
<keyword evidence="6" id="KW-0325">Glycoprotein</keyword>
<comment type="subcellular location">
    <subcellularLocation>
        <location evidence="8">Cell projection</location>
        <location evidence="8">Cilium</location>
        <location evidence="8">Flagellum membrane</location>
        <topology evidence="8">Multi-pass membrane protein</topology>
    </subcellularLocation>
</comment>
<evidence type="ECO:0000313" key="13">
    <source>
        <dbReference type="Proteomes" id="UP000558488"/>
    </source>
</evidence>
<keyword evidence="4 10" id="KW-1133">Transmembrane helix</keyword>
<accession>A0A7J8B4Z4</accession>
<evidence type="ECO:0000256" key="1">
    <source>
        <dbReference type="ARBA" id="ARBA00005585"/>
    </source>
</evidence>
<dbReference type="GO" id="GO:0097225">
    <property type="term" value="C:sperm midpiece"/>
    <property type="evidence" value="ECO:0007669"/>
    <property type="project" value="UniProtKB-ARBA"/>
</dbReference>
<feature type="transmembrane region" description="Helical" evidence="10">
    <location>
        <begin position="106"/>
        <end position="129"/>
    </location>
</feature>
<protein>
    <recommendedName>
        <fullName evidence="9">Patched domain-containing protein 3</fullName>
    </recommendedName>
</protein>
<dbReference type="EMBL" id="JACAGB010000001">
    <property type="protein sequence ID" value="KAF6393400.1"/>
    <property type="molecule type" value="Genomic_DNA"/>
</dbReference>
<gene>
    <name evidence="12" type="ORF">mPipKuh1_014302</name>
</gene>
<feature type="transmembrane region" description="Helical" evidence="10">
    <location>
        <begin position="195"/>
        <end position="215"/>
    </location>
</feature>
<feature type="domain" description="SSD" evidence="11">
    <location>
        <begin position="1"/>
        <end position="129"/>
    </location>
</feature>
<reference evidence="12 13" key="1">
    <citation type="journal article" date="2020" name="Nature">
        <title>Six reference-quality genomes reveal evolution of bat adaptations.</title>
        <authorList>
            <person name="Jebb D."/>
            <person name="Huang Z."/>
            <person name="Pippel M."/>
            <person name="Hughes G.M."/>
            <person name="Lavrichenko K."/>
            <person name="Devanna P."/>
            <person name="Winkler S."/>
            <person name="Jermiin L.S."/>
            <person name="Skirmuntt E.C."/>
            <person name="Katzourakis A."/>
            <person name="Burkitt-Gray L."/>
            <person name="Ray D.A."/>
            <person name="Sullivan K.A.M."/>
            <person name="Roscito J.G."/>
            <person name="Kirilenko B.M."/>
            <person name="Davalos L.M."/>
            <person name="Corthals A.P."/>
            <person name="Power M.L."/>
            <person name="Jones G."/>
            <person name="Ransome R.D."/>
            <person name="Dechmann D.K.N."/>
            <person name="Locatelli A.G."/>
            <person name="Puechmaille S.J."/>
            <person name="Fedrigo O."/>
            <person name="Jarvis E.D."/>
            <person name="Hiller M."/>
            <person name="Vernes S.C."/>
            <person name="Myers E.W."/>
            <person name="Teeling E.C."/>
        </authorList>
    </citation>
    <scope>NUCLEOTIDE SEQUENCE [LARGE SCALE GENOMIC DNA]</scope>
    <source>
        <strain evidence="12">MPipKuh1</strain>
        <tissue evidence="12">Flight muscle</tissue>
    </source>
</reference>
<feature type="transmembrane region" description="Helical" evidence="10">
    <location>
        <begin position="519"/>
        <end position="539"/>
    </location>
</feature>
<keyword evidence="3 10" id="KW-0812">Transmembrane</keyword>
<feature type="transmembrane region" description="Helical" evidence="10">
    <location>
        <begin position="6"/>
        <end position="31"/>
    </location>
</feature>
<evidence type="ECO:0000256" key="9">
    <source>
        <dbReference type="ARBA" id="ARBA00074262"/>
    </source>
</evidence>
<keyword evidence="5 10" id="KW-0472">Membrane</keyword>
<evidence type="ECO:0000256" key="7">
    <source>
        <dbReference type="ARBA" id="ARBA00057027"/>
    </source>
</evidence>
<feature type="transmembrane region" description="Helical" evidence="10">
    <location>
        <begin position="489"/>
        <end position="507"/>
    </location>
</feature>
<dbReference type="AlphaFoldDB" id="A0A7J8B4Z4"/>
<proteinExistence type="inferred from homology"/>
<sequence length="542" mass="61726">MFVAIFGVIPTALAVLSGFGLMLHLGVPFVIIIKNAPFLVLGVGVDDMFVMISGWQKTKLVDSIRHRMSRTYSKVAVSITITSATNILAFYTGIMTSFRSIQYFCIYTGTTLFFCYLYNITCFGAFMALDGTREVACLRWLKKPNAPNEKCSALKRCCCLPFDSLPDEQEADIHPMNLFFRDYFGPFLTYKKTKFFVVLLYLLYLTSSIWGCFYVQEGLDPRNLASDDSYITPYFDAEEGYFSLYGPKIMVIVTETFDYWDKDARQKLERCLADFEKNGYVEKTLTEFWLREYVQYMKDKNQDINDKNTFMNSISRFFLDFPHFKYDVNISSSHEITSSRAFVQSIRISTSTNKKKMLIQLRQLAKNCEIPLMVYNPAFIYFDQFTAIIENTVRNVIVASVAMFIVSVLLIPHPLCSLWVTFAIGSVIVGVTGFMAFWHVNLDSISMINLVICIGFSFDFSAHICYAFVSSSMPSANDKAIEALYMLGYPVLQSAVSTIIGVCILSAAEGYIFRTFFKVMFLVMLFGAAHGLIFIPVFLTFL</sequence>
<comment type="caution">
    <text evidence="12">The sequence shown here is derived from an EMBL/GenBank/DDBJ whole genome shotgun (WGS) entry which is preliminary data.</text>
</comment>
<evidence type="ECO:0000256" key="3">
    <source>
        <dbReference type="ARBA" id="ARBA00022692"/>
    </source>
</evidence>
<dbReference type="Gene3D" id="1.20.1640.10">
    <property type="entry name" value="Multidrug efflux transporter AcrB transmembrane domain"/>
    <property type="match status" value="2"/>
</dbReference>
<evidence type="ECO:0000256" key="5">
    <source>
        <dbReference type="ARBA" id="ARBA00023136"/>
    </source>
</evidence>
<feature type="transmembrane region" description="Helical" evidence="10">
    <location>
        <begin position="417"/>
        <end position="438"/>
    </location>
</feature>
<dbReference type="InterPro" id="IPR000731">
    <property type="entry name" value="SSD"/>
</dbReference>
<evidence type="ECO:0000256" key="8">
    <source>
        <dbReference type="ARBA" id="ARBA00060429"/>
    </source>
</evidence>